<sequence>MSEVLQDLHNHDFFGFDQEILELHQANPMSTLAATGAKSSKKEPKKLATLEEVMKGLVAYKMFSYRSNGWEADELYLTLTYAYHLEKIVTVVGIKPSSSRVYHHLSRDEETPNRNYNGFGAWSETHLMSGAMLPLQDYFIDFLVFVRLLPYQLIPQAYRLLSGLFIFYAARGWAAPNPDEILYFYELLFVPKKGDKFKDNFYKLQAHPPNETPDTL</sequence>
<dbReference type="Proteomes" id="UP000596661">
    <property type="component" value="Chromosome 6"/>
</dbReference>
<dbReference type="EMBL" id="UZAU01000593">
    <property type="status" value="NOT_ANNOTATED_CDS"/>
    <property type="molecule type" value="Genomic_DNA"/>
</dbReference>
<proteinExistence type="predicted"/>
<accession>A0A803PTB8</accession>
<protein>
    <submittedName>
        <fullName evidence="1">Uncharacterized protein</fullName>
    </submittedName>
</protein>
<organism evidence="1 2">
    <name type="scientific">Cannabis sativa</name>
    <name type="common">Hemp</name>
    <name type="synonym">Marijuana</name>
    <dbReference type="NCBI Taxonomy" id="3483"/>
    <lineage>
        <taxon>Eukaryota</taxon>
        <taxon>Viridiplantae</taxon>
        <taxon>Streptophyta</taxon>
        <taxon>Embryophyta</taxon>
        <taxon>Tracheophyta</taxon>
        <taxon>Spermatophyta</taxon>
        <taxon>Magnoliopsida</taxon>
        <taxon>eudicotyledons</taxon>
        <taxon>Gunneridae</taxon>
        <taxon>Pentapetalae</taxon>
        <taxon>rosids</taxon>
        <taxon>fabids</taxon>
        <taxon>Rosales</taxon>
        <taxon>Cannabaceae</taxon>
        <taxon>Cannabis</taxon>
    </lineage>
</organism>
<reference evidence="1" key="1">
    <citation type="submission" date="2018-11" db="EMBL/GenBank/DDBJ databases">
        <authorList>
            <person name="Grassa J C."/>
        </authorList>
    </citation>
    <scope>NUCLEOTIDE SEQUENCE [LARGE SCALE GENOMIC DNA]</scope>
</reference>
<dbReference type="AlphaFoldDB" id="A0A803PTB8"/>
<dbReference type="Gramene" id="evm.model.06.1158">
    <property type="protein sequence ID" value="cds.evm.model.06.1158"/>
    <property type="gene ID" value="evm.TU.06.1158"/>
</dbReference>
<reference evidence="1" key="2">
    <citation type="submission" date="2021-03" db="UniProtKB">
        <authorList>
            <consortium name="EnsemblPlants"/>
        </authorList>
    </citation>
    <scope>IDENTIFICATION</scope>
</reference>
<evidence type="ECO:0000313" key="1">
    <source>
        <dbReference type="EnsemblPlants" id="cds.evm.model.06.1158"/>
    </source>
</evidence>
<evidence type="ECO:0000313" key="2">
    <source>
        <dbReference type="Proteomes" id="UP000596661"/>
    </source>
</evidence>
<name>A0A803PTB8_CANSA</name>
<dbReference type="EnsemblPlants" id="evm.model.06.1158">
    <property type="protein sequence ID" value="cds.evm.model.06.1158"/>
    <property type="gene ID" value="evm.TU.06.1158"/>
</dbReference>
<keyword evidence="2" id="KW-1185">Reference proteome</keyword>